<dbReference type="InterPro" id="IPR015421">
    <property type="entry name" value="PyrdxlP-dep_Trfase_major"/>
</dbReference>
<dbReference type="Gene3D" id="3.90.1150.10">
    <property type="entry name" value="Aspartate Aminotransferase, domain 1"/>
    <property type="match status" value="1"/>
</dbReference>
<protein>
    <submittedName>
        <fullName evidence="5">PLP-dependent aspartate aminotransferase family protein</fullName>
    </submittedName>
</protein>
<evidence type="ECO:0000313" key="6">
    <source>
        <dbReference type="Proteomes" id="UP001215503"/>
    </source>
</evidence>
<dbReference type="GO" id="GO:0008483">
    <property type="term" value="F:transaminase activity"/>
    <property type="evidence" value="ECO:0007669"/>
    <property type="project" value="UniProtKB-KW"/>
</dbReference>
<dbReference type="InterPro" id="IPR000277">
    <property type="entry name" value="Cys/Met-Metab_PyrdxlP-dep_enz"/>
</dbReference>
<dbReference type="CDD" id="cd00614">
    <property type="entry name" value="CGS_like"/>
    <property type="match status" value="1"/>
</dbReference>
<sequence length="393" mass="41948">MAKPFPLEQQHPETLAAQAGGYLDPATGAPIPPIQPATTFARGADHGPPPLTDYIRTHSPSWTSTEELLARLEGGAEALLFSSGMAAVHAAVMGLRPGDHIVLQEALYYGVRGWIRRFCEEWGLGLTLVDATDLAELEAAMRPGETKLVWIETPSNPLWRVVDISAVAGLAHAAGARLAVDNTVATPVLTRPLALGADLVMHSATKYLNGHGDVLAGALVTARHDEHWTRIREHRDQTGAVLGPFEAWLLLRGMRTLPLRVRRQCETAGLLAQRLNGHPGLEAVLYPGLSDHPGHAIADRQMTGGFGGMLSLLVKGGAEEAIEVVKACRLVLPATSLGGVESLIEHRATVEGPDSPVPKNLLRLSIGLEHSEDLAADLEQALQTAVLDRHSGP</sequence>
<proteinExistence type="inferred from homology"/>
<evidence type="ECO:0000256" key="1">
    <source>
        <dbReference type="ARBA" id="ARBA00001933"/>
    </source>
</evidence>
<comment type="similarity">
    <text evidence="3">Belongs to the trans-sulfuration enzymes family.</text>
</comment>
<evidence type="ECO:0000313" key="5">
    <source>
        <dbReference type="EMBL" id="MDF2096204.1"/>
    </source>
</evidence>
<dbReference type="InterPro" id="IPR015424">
    <property type="entry name" value="PyrdxlP-dep_Trfase"/>
</dbReference>
<organism evidence="5 6">
    <name type="scientific">Aquibaculum arenosum</name>
    <dbReference type="NCBI Taxonomy" id="3032591"/>
    <lineage>
        <taxon>Bacteria</taxon>
        <taxon>Pseudomonadati</taxon>
        <taxon>Pseudomonadota</taxon>
        <taxon>Alphaproteobacteria</taxon>
        <taxon>Rhodospirillales</taxon>
        <taxon>Rhodovibrionaceae</taxon>
        <taxon>Aquibaculum</taxon>
    </lineage>
</organism>
<dbReference type="RefSeq" id="WP_275822396.1">
    <property type="nucleotide sequence ID" value="NZ_JARHUD010000005.1"/>
</dbReference>
<gene>
    <name evidence="5" type="ORF">P2G67_09475</name>
</gene>
<evidence type="ECO:0000256" key="3">
    <source>
        <dbReference type="RuleBase" id="RU362118"/>
    </source>
</evidence>
<dbReference type="PANTHER" id="PTHR11808">
    <property type="entry name" value="TRANS-SULFURATION ENZYME FAMILY MEMBER"/>
    <property type="match status" value="1"/>
</dbReference>
<dbReference type="EMBL" id="JARHUD010000005">
    <property type="protein sequence ID" value="MDF2096204.1"/>
    <property type="molecule type" value="Genomic_DNA"/>
</dbReference>
<comment type="caution">
    <text evidence="5">The sequence shown here is derived from an EMBL/GenBank/DDBJ whole genome shotgun (WGS) entry which is preliminary data.</text>
</comment>
<keyword evidence="5" id="KW-0808">Transferase</keyword>
<reference evidence="5 6" key="1">
    <citation type="submission" date="2023-03" db="EMBL/GenBank/DDBJ databases">
        <title>Fodinicurvata sp. CAU 1616 isolated from sea sendiment.</title>
        <authorList>
            <person name="Kim W."/>
        </authorList>
    </citation>
    <scope>NUCLEOTIDE SEQUENCE [LARGE SCALE GENOMIC DNA]</scope>
    <source>
        <strain evidence="5 6">CAU 1616</strain>
    </source>
</reference>
<dbReference type="InterPro" id="IPR015422">
    <property type="entry name" value="PyrdxlP-dep_Trfase_small"/>
</dbReference>
<dbReference type="Pfam" id="PF01053">
    <property type="entry name" value="Cys_Met_Meta_PP"/>
    <property type="match status" value="1"/>
</dbReference>
<dbReference type="InterPro" id="IPR054542">
    <property type="entry name" value="Cys_met_metab_PP"/>
</dbReference>
<dbReference type="PANTHER" id="PTHR11808:SF85">
    <property type="entry name" value="CYSTATHIONINE GAMMA-LYASE-RELATED"/>
    <property type="match status" value="1"/>
</dbReference>
<dbReference type="SUPFAM" id="SSF53383">
    <property type="entry name" value="PLP-dependent transferases"/>
    <property type="match status" value="1"/>
</dbReference>
<dbReference type="Proteomes" id="UP001215503">
    <property type="component" value="Unassembled WGS sequence"/>
</dbReference>
<name>A0ABT5YPU1_9PROT</name>
<dbReference type="Gene3D" id="3.40.640.10">
    <property type="entry name" value="Type I PLP-dependent aspartate aminotransferase-like (Major domain)"/>
    <property type="match status" value="1"/>
</dbReference>
<keyword evidence="2 3" id="KW-0663">Pyridoxal phosphate</keyword>
<feature type="region of interest" description="Disordered" evidence="4">
    <location>
        <begin position="33"/>
        <end position="52"/>
    </location>
</feature>
<comment type="cofactor">
    <cofactor evidence="1 3">
        <name>pyridoxal 5'-phosphate</name>
        <dbReference type="ChEBI" id="CHEBI:597326"/>
    </cofactor>
</comment>
<dbReference type="PIRSF" id="PIRSF001434">
    <property type="entry name" value="CGS"/>
    <property type="match status" value="1"/>
</dbReference>
<keyword evidence="6" id="KW-1185">Reference proteome</keyword>
<keyword evidence="5" id="KW-0032">Aminotransferase</keyword>
<accession>A0ABT5YPU1</accession>
<dbReference type="PROSITE" id="PS00868">
    <property type="entry name" value="CYS_MET_METAB_PP"/>
    <property type="match status" value="1"/>
</dbReference>
<evidence type="ECO:0000256" key="2">
    <source>
        <dbReference type="ARBA" id="ARBA00022898"/>
    </source>
</evidence>
<evidence type="ECO:0000256" key="4">
    <source>
        <dbReference type="SAM" id="MobiDB-lite"/>
    </source>
</evidence>